<dbReference type="GO" id="GO:0071108">
    <property type="term" value="P:protein K48-linked deubiquitination"/>
    <property type="evidence" value="ECO:0007669"/>
    <property type="project" value="TreeGrafter"/>
</dbReference>
<dbReference type="EC" id="3.4.19.12" evidence="3"/>
<keyword evidence="5" id="KW-0833">Ubl conjugation pathway</keyword>
<accession>A0A317XLE7</accession>
<dbReference type="CDD" id="cd22749">
    <property type="entry name" value="Otubain_C65"/>
    <property type="match status" value="1"/>
</dbReference>
<dbReference type="PANTHER" id="PTHR12931">
    <property type="entry name" value="UBIQUITIN THIOLESTERASE PROTEIN OTUB"/>
    <property type="match status" value="1"/>
</dbReference>
<dbReference type="GO" id="GO:0043130">
    <property type="term" value="F:ubiquitin binding"/>
    <property type="evidence" value="ECO:0007669"/>
    <property type="project" value="TreeGrafter"/>
</dbReference>
<dbReference type="GO" id="GO:0004843">
    <property type="term" value="F:cysteine-type deubiquitinase activity"/>
    <property type="evidence" value="ECO:0007669"/>
    <property type="project" value="UniProtKB-EC"/>
</dbReference>
<dbReference type="InterPro" id="IPR038765">
    <property type="entry name" value="Papain-like_cys_pep_sf"/>
</dbReference>
<evidence type="ECO:0000256" key="8">
    <source>
        <dbReference type="SAM" id="MobiDB-lite"/>
    </source>
</evidence>
<gene>
    <name evidence="10" type="ORF">BCV70DRAFT_218384</name>
</gene>
<dbReference type="PANTHER" id="PTHR12931:SF15">
    <property type="entry name" value="UBIQUITIN THIOESTERASE OTUBAIN-LIKE"/>
    <property type="match status" value="1"/>
</dbReference>
<organism evidence="10 11">
    <name type="scientific">Testicularia cyperi</name>
    <dbReference type="NCBI Taxonomy" id="1882483"/>
    <lineage>
        <taxon>Eukaryota</taxon>
        <taxon>Fungi</taxon>
        <taxon>Dikarya</taxon>
        <taxon>Basidiomycota</taxon>
        <taxon>Ustilaginomycotina</taxon>
        <taxon>Ustilaginomycetes</taxon>
        <taxon>Ustilaginales</taxon>
        <taxon>Anthracoideaceae</taxon>
        <taxon>Testicularia</taxon>
    </lineage>
</organism>
<comment type="similarity">
    <text evidence="2">Belongs to the peptidase C65 family.</text>
</comment>
<sequence>MEGVDHNTALESLSDAQRLELAEKLKAESSAGQPLISSVEPIEVLQKEYANNDAFLGKINWLKEQAGFIGIRRAKGDGDCFYRAFAFAFIYKIMTIKDRPMHHFTVKHVESTLQLLKQAGFDEEVYTDFYEPLKQLMSRMYSTDPETKELNEQALLEAMNDPEQSNSIVVYLRLLTSACLKLNADEYTPFLFSLDSASTDAGPPDMATFCSNQVEAIGKEADHVQITALSRALKVSLDVAYLSPNQAPPETPLDEDFPAEQIQHSTDNDSSSQAKQSSDVSNTAASSSIAVPGAEAEKRRAAAEHPDRCDIVRFEVEGGQITEIGTMLLRPGHYDLLVQAPAPASPEPEIPAILST</sequence>
<dbReference type="Pfam" id="PF10275">
    <property type="entry name" value="Peptidase_C65"/>
    <property type="match status" value="1"/>
</dbReference>
<dbReference type="InterPro" id="IPR019400">
    <property type="entry name" value="Peptidase_C65_otubain"/>
</dbReference>
<dbReference type="PROSITE" id="PS50802">
    <property type="entry name" value="OTU"/>
    <property type="match status" value="1"/>
</dbReference>
<keyword evidence="6" id="KW-0378">Hydrolase</keyword>
<comment type="catalytic activity">
    <reaction evidence="1">
        <text>Thiol-dependent hydrolysis of ester, thioester, amide, peptide and isopeptide bonds formed by the C-terminal Gly of ubiquitin (a 76-residue protein attached to proteins as an intracellular targeting signal).</text>
        <dbReference type="EC" id="3.4.19.12"/>
    </reaction>
</comment>
<keyword evidence="7" id="KW-0788">Thiol protease</keyword>
<dbReference type="GO" id="GO:0005634">
    <property type="term" value="C:nucleus"/>
    <property type="evidence" value="ECO:0007669"/>
    <property type="project" value="TreeGrafter"/>
</dbReference>
<dbReference type="InParanoid" id="A0A317XLE7"/>
<proteinExistence type="inferred from homology"/>
<evidence type="ECO:0000256" key="6">
    <source>
        <dbReference type="ARBA" id="ARBA00022801"/>
    </source>
</evidence>
<keyword evidence="11" id="KW-1185">Reference proteome</keyword>
<feature type="compositionally biased region" description="Low complexity" evidence="8">
    <location>
        <begin position="268"/>
        <end position="288"/>
    </location>
</feature>
<dbReference type="InterPro" id="IPR003323">
    <property type="entry name" value="OTU_dom"/>
</dbReference>
<dbReference type="Gene3D" id="1.20.1300.20">
    <property type="entry name" value="Peptidase C65 Otubain, subdomain 2"/>
    <property type="match status" value="1"/>
</dbReference>
<protein>
    <recommendedName>
        <fullName evidence="3">ubiquitinyl hydrolase 1</fullName>
        <ecNumber evidence="3">3.4.19.12</ecNumber>
    </recommendedName>
</protein>
<dbReference type="SUPFAM" id="SSF54001">
    <property type="entry name" value="Cysteine proteinases"/>
    <property type="match status" value="1"/>
</dbReference>
<dbReference type="STRING" id="1882483.A0A317XLE7"/>
<feature type="region of interest" description="Disordered" evidence="8">
    <location>
        <begin position="262"/>
        <end position="305"/>
    </location>
</feature>
<evidence type="ECO:0000259" key="9">
    <source>
        <dbReference type="PROSITE" id="PS50802"/>
    </source>
</evidence>
<evidence type="ECO:0000313" key="10">
    <source>
        <dbReference type="EMBL" id="PWY98881.1"/>
    </source>
</evidence>
<evidence type="ECO:0000256" key="7">
    <source>
        <dbReference type="ARBA" id="ARBA00022807"/>
    </source>
</evidence>
<dbReference type="EMBL" id="KZ819197">
    <property type="protein sequence ID" value="PWY98881.1"/>
    <property type="molecule type" value="Genomic_DNA"/>
</dbReference>
<reference evidence="10 11" key="1">
    <citation type="journal article" date="2018" name="Mol. Biol. Evol.">
        <title>Broad Genomic Sampling Reveals a Smut Pathogenic Ancestry of the Fungal Clade Ustilaginomycotina.</title>
        <authorList>
            <person name="Kijpornyongpan T."/>
            <person name="Mondo S.J."/>
            <person name="Barry K."/>
            <person name="Sandor L."/>
            <person name="Lee J."/>
            <person name="Lipzen A."/>
            <person name="Pangilinan J."/>
            <person name="LaButti K."/>
            <person name="Hainaut M."/>
            <person name="Henrissat B."/>
            <person name="Grigoriev I.V."/>
            <person name="Spatafora J.W."/>
            <person name="Aime M.C."/>
        </authorList>
    </citation>
    <scope>NUCLEOTIDE SEQUENCE [LARGE SCALE GENOMIC DNA]</scope>
    <source>
        <strain evidence="10 11">MCA 3645</strain>
    </source>
</reference>
<feature type="domain" description="OTU" evidence="9">
    <location>
        <begin position="69"/>
        <end position="340"/>
    </location>
</feature>
<dbReference type="Proteomes" id="UP000246740">
    <property type="component" value="Unassembled WGS sequence"/>
</dbReference>
<feature type="compositionally biased region" description="Basic and acidic residues" evidence="8">
    <location>
        <begin position="295"/>
        <end position="305"/>
    </location>
</feature>
<dbReference type="InterPro" id="IPR042467">
    <property type="entry name" value="Peptidase_C65_otubain_sub2"/>
</dbReference>
<evidence type="ECO:0000256" key="4">
    <source>
        <dbReference type="ARBA" id="ARBA00022670"/>
    </source>
</evidence>
<dbReference type="GO" id="GO:0006508">
    <property type="term" value="P:proteolysis"/>
    <property type="evidence" value="ECO:0007669"/>
    <property type="project" value="UniProtKB-KW"/>
</dbReference>
<evidence type="ECO:0000313" key="11">
    <source>
        <dbReference type="Proteomes" id="UP000246740"/>
    </source>
</evidence>
<dbReference type="InterPro" id="IPR042468">
    <property type="entry name" value="Peptidase_C65_otubain_sub1"/>
</dbReference>
<dbReference type="OrthoDB" id="18915at2759"/>
<evidence type="ECO:0000256" key="3">
    <source>
        <dbReference type="ARBA" id="ARBA00012759"/>
    </source>
</evidence>
<dbReference type="AlphaFoldDB" id="A0A317XLE7"/>
<keyword evidence="4" id="KW-0645">Protease</keyword>
<evidence type="ECO:0000256" key="2">
    <source>
        <dbReference type="ARBA" id="ARBA00006579"/>
    </source>
</evidence>
<evidence type="ECO:0000256" key="5">
    <source>
        <dbReference type="ARBA" id="ARBA00022786"/>
    </source>
</evidence>
<evidence type="ECO:0000256" key="1">
    <source>
        <dbReference type="ARBA" id="ARBA00000707"/>
    </source>
</evidence>
<dbReference type="Gene3D" id="3.30.200.60">
    <property type="entry name" value="Peptidase C65 Otubain, subdomain 1"/>
    <property type="match status" value="1"/>
</dbReference>
<name>A0A317XLE7_9BASI</name>
<dbReference type="FunFam" id="1.20.1300.20:FF:000001">
    <property type="entry name" value="Ubiquitin thioesterase OTUB1"/>
    <property type="match status" value="1"/>
</dbReference>